<dbReference type="InterPro" id="IPR041698">
    <property type="entry name" value="Methyltransf_25"/>
</dbReference>
<feature type="compositionally biased region" description="Basic and acidic residues" evidence="4">
    <location>
        <begin position="655"/>
        <end position="676"/>
    </location>
</feature>
<dbReference type="PANTHER" id="PTHR23132">
    <property type="entry name" value="D-ALANINE--D-ALANINE LIGASE"/>
    <property type="match status" value="1"/>
</dbReference>
<proteinExistence type="inferred from homology"/>
<comment type="caution">
    <text evidence="6">The sequence shown here is derived from an EMBL/GenBank/DDBJ whole genome shotgun (WGS) entry which is preliminary data.</text>
</comment>
<evidence type="ECO:0000256" key="4">
    <source>
        <dbReference type="SAM" id="MobiDB-lite"/>
    </source>
</evidence>
<dbReference type="GO" id="GO:0032259">
    <property type="term" value="P:methylation"/>
    <property type="evidence" value="ECO:0007669"/>
    <property type="project" value="UniProtKB-KW"/>
</dbReference>
<evidence type="ECO:0000256" key="3">
    <source>
        <dbReference type="ARBA" id="ARBA00023316"/>
    </source>
</evidence>
<dbReference type="PANTHER" id="PTHR23132:SF23">
    <property type="entry name" value="D-ALANINE--D-ALANINE LIGASE B"/>
    <property type="match status" value="1"/>
</dbReference>
<dbReference type="GO" id="GO:0071555">
    <property type="term" value="P:cell wall organization"/>
    <property type="evidence" value="ECO:0007669"/>
    <property type="project" value="UniProtKB-KW"/>
</dbReference>
<feature type="region of interest" description="Disordered" evidence="4">
    <location>
        <begin position="639"/>
        <end position="687"/>
    </location>
</feature>
<accession>A0A0W8FEF7</accession>
<dbReference type="GO" id="GO:0008716">
    <property type="term" value="F:D-alanine-D-alanine ligase activity"/>
    <property type="evidence" value="ECO:0007669"/>
    <property type="project" value="InterPro"/>
</dbReference>
<dbReference type="Pfam" id="PF13649">
    <property type="entry name" value="Methyltransf_25"/>
    <property type="match status" value="1"/>
</dbReference>
<dbReference type="GO" id="GO:0005524">
    <property type="term" value="F:ATP binding"/>
    <property type="evidence" value="ECO:0007669"/>
    <property type="project" value="InterPro"/>
</dbReference>
<dbReference type="Gene3D" id="2.20.25.110">
    <property type="entry name" value="S-adenosyl-L-methionine-dependent methyltransferases"/>
    <property type="match status" value="1"/>
</dbReference>
<keyword evidence="6" id="KW-0808">Transferase</keyword>
<reference evidence="6" key="1">
    <citation type="journal article" date="2015" name="Proc. Natl. Acad. Sci. U.S.A.">
        <title>Networks of energetic and metabolic interactions define dynamics in microbial communities.</title>
        <authorList>
            <person name="Embree M."/>
            <person name="Liu J.K."/>
            <person name="Al-Bassam M.M."/>
            <person name="Zengler K."/>
        </authorList>
    </citation>
    <scope>NUCLEOTIDE SEQUENCE</scope>
</reference>
<organism evidence="6">
    <name type="scientific">hydrocarbon metagenome</name>
    <dbReference type="NCBI Taxonomy" id="938273"/>
    <lineage>
        <taxon>unclassified sequences</taxon>
        <taxon>metagenomes</taxon>
        <taxon>ecological metagenomes</taxon>
    </lineage>
</organism>
<dbReference type="InterPro" id="IPR029063">
    <property type="entry name" value="SAM-dependent_MTases_sf"/>
</dbReference>
<dbReference type="InterPro" id="IPR011761">
    <property type="entry name" value="ATP-grasp"/>
</dbReference>
<keyword evidence="6" id="KW-0489">Methyltransferase</keyword>
<sequence>MMNTEISSDDPPDSKKRGKQTGNTLGPVINLEDHVKPDWWRGIFNHLYLKTDGDLVDDPGITGQEIDLVVRTLKLAPGGQVLDLCCGQGRHTLELVRRGYDAEGLDRSHYLIQKARSTAKREGLKVRFREGDARHLPYRPDTFDTVLLLGNSFGYFDSAQEDLQVLQEIRRVLKPWGRLFIDVADGEYQKEHFQPRSWEWIDRNLFVCRERSLSVDGQRLISREVITHVEKGVIADQFYAERLYTQKALRHLLEQAGFTRIEFHGAATPESRRNQDLGLMERRFIVTGQVKKDWAPVKVRGAKPIRHVTVLLGDPSKPDHLKPACIFDEDDFYTIDRMKAALRELKGYRFTFLQRHDTLIQDLMRLKGRIDYILNLCDEGFNNDPGKELHVAALLEMLGIPYTGAGPQSLAFCYDKSLVRGIAQEMGIPVPDALFIPSGDRVYDISARFPVLVKPNSGDSSFGITQKSIAYSVEELSGVISSMRQTLGYGKSLLVEEFLIGKDISVGIIGNPPGSCTVLPIIEEDYSALPPGLPRICGYEAKWIPESPYWKITSKPADLPEETEKLVVRCCIALFERLECRDYCRFDWRLDADGQPKLLEVNPNPGWCWDGHLAKMAKAAGFSYSDMLRMILKASEERMGLDQEGGVSSPVPPQEESREEPAPIREPEASHSRQEEQTAGEDIGETA</sequence>
<dbReference type="SUPFAM" id="SSF53335">
    <property type="entry name" value="S-adenosyl-L-methionine-dependent methyltransferases"/>
    <property type="match status" value="1"/>
</dbReference>
<dbReference type="GO" id="GO:0008168">
    <property type="term" value="F:methyltransferase activity"/>
    <property type="evidence" value="ECO:0007669"/>
    <property type="project" value="UniProtKB-KW"/>
</dbReference>
<gene>
    <name evidence="6" type="ORF">ASZ90_011008</name>
</gene>
<dbReference type="PROSITE" id="PS50975">
    <property type="entry name" value="ATP_GRASP"/>
    <property type="match status" value="1"/>
</dbReference>
<evidence type="ECO:0000259" key="5">
    <source>
        <dbReference type="PROSITE" id="PS50975"/>
    </source>
</evidence>
<dbReference type="Gene3D" id="3.30.470.20">
    <property type="entry name" value="ATP-grasp fold, B domain"/>
    <property type="match status" value="1"/>
</dbReference>
<dbReference type="InterPro" id="IPR013815">
    <property type="entry name" value="ATP_grasp_subdomain_1"/>
</dbReference>
<dbReference type="AlphaFoldDB" id="A0A0W8FEF7"/>
<dbReference type="Pfam" id="PF07478">
    <property type="entry name" value="Dala_Dala_lig_C"/>
    <property type="match status" value="1"/>
</dbReference>
<feature type="region of interest" description="Disordered" evidence="4">
    <location>
        <begin position="1"/>
        <end position="27"/>
    </location>
</feature>
<feature type="domain" description="ATP-grasp" evidence="5">
    <location>
        <begin position="420"/>
        <end position="633"/>
    </location>
</feature>
<dbReference type="FunFam" id="3.30.470.20:FF:000105">
    <property type="entry name" value="Predicted protein"/>
    <property type="match status" value="1"/>
</dbReference>
<dbReference type="SUPFAM" id="SSF52440">
    <property type="entry name" value="PreATP-grasp domain"/>
    <property type="match status" value="1"/>
</dbReference>
<evidence type="ECO:0000313" key="6">
    <source>
        <dbReference type="EMBL" id="KUG19277.1"/>
    </source>
</evidence>
<keyword evidence="2" id="KW-0436">Ligase</keyword>
<dbReference type="Gene3D" id="3.30.1490.20">
    <property type="entry name" value="ATP-grasp fold, A domain"/>
    <property type="match status" value="1"/>
</dbReference>
<keyword evidence="3" id="KW-0961">Cell wall biogenesis/degradation</keyword>
<comment type="similarity">
    <text evidence="1">Belongs to the D-alanine--D-alanine ligase family.</text>
</comment>
<evidence type="ECO:0000256" key="2">
    <source>
        <dbReference type="ARBA" id="ARBA00022598"/>
    </source>
</evidence>
<dbReference type="InterPro" id="IPR016185">
    <property type="entry name" value="PreATP-grasp_dom_sf"/>
</dbReference>
<evidence type="ECO:0000256" key="1">
    <source>
        <dbReference type="ARBA" id="ARBA00010871"/>
    </source>
</evidence>
<dbReference type="InterPro" id="IPR011095">
    <property type="entry name" value="Dala_Dala_lig_C"/>
</dbReference>
<dbReference type="Gene3D" id="3.40.50.150">
    <property type="entry name" value="Vaccinia Virus protein VP39"/>
    <property type="match status" value="1"/>
</dbReference>
<dbReference type="EMBL" id="LNQE01001306">
    <property type="protein sequence ID" value="KUG19277.1"/>
    <property type="molecule type" value="Genomic_DNA"/>
</dbReference>
<name>A0A0W8FEF7_9ZZZZ</name>
<dbReference type="GO" id="GO:0046872">
    <property type="term" value="F:metal ion binding"/>
    <property type="evidence" value="ECO:0007669"/>
    <property type="project" value="InterPro"/>
</dbReference>
<feature type="compositionally biased region" description="Acidic residues" evidence="4">
    <location>
        <begin position="678"/>
        <end position="687"/>
    </location>
</feature>
<protein>
    <submittedName>
        <fullName evidence="6">Methyltransferase type 11</fullName>
    </submittedName>
</protein>
<dbReference type="SUPFAM" id="SSF56059">
    <property type="entry name" value="Glutathione synthetase ATP-binding domain-like"/>
    <property type="match status" value="1"/>
</dbReference>
<dbReference type="CDD" id="cd02440">
    <property type="entry name" value="AdoMet_MTases"/>
    <property type="match status" value="1"/>
</dbReference>